<reference evidence="1" key="2">
    <citation type="submission" date="2015-06" db="UniProtKB">
        <authorList>
            <consortium name="EnsemblPlants"/>
        </authorList>
    </citation>
    <scope>IDENTIFICATION</scope>
    <source>
        <strain evidence="1">DM1-3 516 R44</strain>
    </source>
</reference>
<dbReference type="InParanoid" id="M1DBQ3"/>
<evidence type="ECO:0000313" key="1">
    <source>
        <dbReference type="EnsemblPlants" id="PGSC0003DMT400086426"/>
    </source>
</evidence>
<dbReference type="AlphaFoldDB" id="M1DBQ3"/>
<proteinExistence type="predicted"/>
<keyword evidence="2" id="KW-1185">Reference proteome</keyword>
<organism evidence="1 2">
    <name type="scientific">Solanum tuberosum</name>
    <name type="common">Potato</name>
    <dbReference type="NCBI Taxonomy" id="4113"/>
    <lineage>
        <taxon>Eukaryota</taxon>
        <taxon>Viridiplantae</taxon>
        <taxon>Streptophyta</taxon>
        <taxon>Embryophyta</taxon>
        <taxon>Tracheophyta</taxon>
        <taxon>Spermatophyta</taxon>
        <taxon>Magnoliopsida</taxon>
        <taxon>eudicotyledons</taxon>
        <taxon>Gunneridae</taxon>
        <taxon>Pentapetalae</taxon>
        <taxon>asterids</taxon>
        <taxon>lamiids</taxon>
        <taxon>Solanales</taxon>
        <taxon>Solanaceae</taxon>
        <taxon>Solanoideae</taxon>
        <taxon>Solaneae</taxon>
        <taxon>Solanum</taxon>
    </lineage>
</organism>
<dbReference type="EnsemblPlants" id="PGSC0003DMT400086426">
    <property type="protein sequence ID" value="PGSC0003DMT400086426"/>
    <property type="gene ID" value="PGSC0003DMG400035997"/>
</dbReference>
<reference evidence="2" key="1">
    <citation type="journal article" date="2011" name="Nature">
        <title>Genome sequence and analysis of the tuber crop potato.</title>
        <authorList>
            <consortium name="The Potato Genome Sequencing Consortium"/>
        </authorList>
    </citation>
    <scope>NUCLEOTIDE SEQUENCE [LARGE SCALE GENOMIC DNA]</scope>
    <source>
        <strain evidence="2">cv. DM1-3 516 R44</strain>
    </source>
</reference>
<protein>
    <submittedName>
        <fullName evidence="1">Gag-pol polyprotein</fullName>
    </submittedName>
</protein>
<dbReference type="Proteomes" id="UP000011115">
    <property type="component" value="Unassembled WGS sequence"/>
</dbReference>
<evidence type="ECO:0000313" key="2">
    <source>
        <dbReference type="Proteomes" id="UP000011115"/>
    </source>
</evidence>
<dbReference type="PaxDb" id="4113-PGSC0003DMT400086426"/>
<dbReference type="HOGENOM" id="CLU_162314_0_0_1"/>
<accession>M1DBQ3</accession>
<name>M1DBQ3_SOLTU</name>
<dbReference type="Gramene" id="PGSC0003DMT400086426">
    <property type="protein sequence ID" value="PGSC0003DMT400086426"/>
    <property type="gene ID" value="PGSC0003DMG400035997"/>
</dbReference>
<sequence>MMHIQVTRINIQRFIDPVEFQSCLIIPSRTAVQGRPAWRNVEQQDQGVPNAPKVQPQGEVTNAEFRDVIRMLSQVVTNQVAQQREVRQDMANTSKIQ</sequence>